<dbReference type="EMBL" id="SMCP01000013">
    <property type="protein sequence ID" value="TCV83870.1"/>
    <property type="molecule type" value="Genomic_DNA"/>
</dbReference>
<reference evidence="3 5" key="2">
    <citation type="submission" date="2019-05" db="EMBL/GenBank/DDBJ databases">
        <title>Pasteurellaceae isolates from reptiles.</title>
        <authorList>
            <person name="Bojesen A.M."/>
            <person name="Lund E."/>
        </authorList>
    </citation>
    <scope>NUCLEOTIDE SEQUENCE [LARGE SCALE GENOMIC DNA]</scope>
    <source>
        <strain evidence="3 5">ELNT2x</strain>
    </source>
</reference>
<evidence type="ECO:0000313" key="5">
    <source>
        <dbReference type="Proteomes" id="UP000305526"/>
    </source>
</evidence>
<evidence type="ECO:0000259" key="1">
    <source>
        <dbReference type="Pfam" id="PF13808"/>
    </source>
</evidence>
<protein>
    <submittedName>
        <fullName evidence="3">ISAs1 family transposase</fullName>
    </submittedName>
    <submittedName>
        <fullName evidence="2">Putative transposase YbfD/YdcC</fullName>
    </submittedName>
</protein>
<evidence type="ECO:0000313" key="3">
    <source>
        <dbReference type="EMBL" id="TNG89716.1"/>
    </source>
</evidence>
<dbReference type="PANTHER" id="PTHR30298">
    <property type="entry name" value="H REPEAT-ASSOCIATED PREDICTED TRANSPOSASE"/>
    <property type="match status" value="1"/>
</dbReference>
<dbReference type="NCBIfam" id="NF033564">
    <property type="entry name" value="transpos_ISAs1"/>
    <property type="match status" value="1"/>
</dbReference>
<dbReference type="InterPro" id="IPR051698">
    <property type="entry name" value="Transposase_11-like"/>
</dbReference>
<dbReference type="Proteomes" id="UP000294619">
    <property type="component" value="Unassembled WGS sequence"/>
</dbReference>
<dbReference type="PANTHER" id="PTHR30298:SF0">
    <property type="entry name" value="PROTEIN YBFL-RELATED"/>
    <property type="match status" value="1"/>
</dbReference>
<reference evidence="2 4" key="1">
    <citation type="submission" date="2019-03" db="EMBL/GenBank/DDBJ databases">
        <title>Genomic Encyclopedia of Type Strains, Phase IV (KMG-IV): sequencing the most valuable type-strain genomes for metagenomic binning, comparative biology and taxonomic classification.</title>
        <authorList>
            <person name="Goeker M."/>
        </authorList>
    </citation>
    <scope>NUCLEOTIDE SEQUENCE [LARGE SCALE GENOMIC DNA]</scope>
    <source>
        <strain evidence="2 4">DSM 28140</strain>
    </source>
</reference>
<dbReference type="Proteomes" id="UP000305526">
    <property type="component" value="Unassembled WGS sequence"/>
</dbReference>
<name>A0A4R3XXA9_9PAST</name>
<dbReference type="RefSeq" id="WP_132968012.1">
    <property type="nucleotide sequence ID" value="NZ_LEKL01000011.1"/>
</dbReference>
<feature type="domain" description="H repeat-associated protein N-terminal" evidence="1">
    <location>
        <begin position="24"/>
        <end position="91"/>
    </location>
</feature>
<dbReference type="InterPro" id="IPR047647">
    <property type="entry name" value="ISAs1_transpos"/>
</dbReference>
<dbReference type="EMBL" id="VDGV01000092">
    <property type="protein sequence ID" value="TNG89716.1"/>
    <property type="molecule type" value="Genomic_DNA"/>
</dbReference>
<proteinExistence type="predicted"/>
<accession>A0A4R3XXA9</accession>
<sequence length="293" mass="33283">MDFFHFFAQPETENSHDSQPCPILELAFLTMSAVISGAKTWQDIRQFGEQHLCWLRHYLPFAQGIPSEATIAALLSKLHPSQFNDIFINFINELRQAKQLAPIPLDGKNLRNSFGHEAKSALHTITLQPKPHGLIVAQPKAPRWRNEQQGVLEVLAALRLRRAIVSVYACNTQKKIVRHLWDKQADYVVALNNNHRAFRQEIAAYFHKMERKAPQSIEDYHDLTTGQQYKQLPVGEWLTEPMQWGGINVVLCVEPAAQLTLARKSESNAACYISSLKAGLPQFAESIRRPWGA</sequence>
<evidence type="ECO:0000313" key="2">
    <source>
        <dbReference type="EMBL" id="TCV83870.1"/>
    </source>
</evidence>
<dbReference type="Pfam" id="PF13808">
    <property type="entry name" value="DDE_Tnp_1_assoc"/>
    <property type="match status" value="1"/>
</dbReference>
<gene>
    <name evidence="2" type="ORF">EDC16_11371</name>
    <name evidence="3" type="ORF">FHQ21_09935</name>
</gene>
<comment type="caution">
    <text evidence="2">The sequence shown here is derived from an EMBL/GenBank/DDBJ whole genome shotgun (WGS) entry which is preliminary data.</text>
</comment>
<dbReference type="AlphaFoldDB" id="A0A4R3XXA9"/>
<organism evidence="2 4">
    <name type="scientific">Testudinibacter aquarius</name>
    <dbReference type="NCBI Taxonomy" id="1524974"/>
    <lineage>
        <taxon>Bacteria</taxon>
        <taxon>Pseudomonadati</taxon>
        <taxon>Pseudomonadota</taxon>
        <taxon>Gammaproteobacteria</taxon>
        <taxon>Pasteurellales</taxon>
        <taxon>Pasteurellaceae</taxon>
        <taxon>Testudinibacter</taxon>
    </lineage>
</organism>
<dbReference type="InterPro" id="IPR032806">
    <property type="entry name" value="YbfD_N"/>
</dbReference>
<keyword evidence="5" id="KW-1185">Reference proteome</keyword>
<evidence type="ECO:0000313" key="4">
    <source>
        <dbReference type="Proteomes" id="UP000294619"/>
    </source>
</evidence>